<feature type="region of interest" description="Disordered" evidence="1">
    <location>
        <begin position="129"/>
        <end position="221"/>
    </location>
</feature>
<evidence type="ECO:0000313" key="3">
    <source>
        <dbReference type="Proteomes" id="UP000507470"/>
    </source>
</evidence>
<keyword evidence="3" id="KW-1185">Reference proteome</keyword>
<dbReference type="AlphaFoldDB" id="A0A6J8DDE5"/>
<name>A0A6J8DDE5_MYTCO</name>
<evidence type="ECO:0000313" key="2">
    <source>
        <dbReference type="EMBL" id="CAC5405969.1"/>
    </source>
</evidence>
<accession>A0A6J8DDE5</accession>
<protein>
    <submittedName>
        <fullName evidence="2">Uncharacterized protein</fullName>
    </submittedName>
</protein>
<dbReference type="Proteomes" id="UP000507470">
    <property type="component" value="Unassembled WGS sequence"/>
</dbReference>
<gene>
    <name evidence="2" type="ORF">MCOR_39601</name>
</gene>
<organism evidence="2 3">
    <name type="scientific">Mytilus coruscus</name>
    <name type="common">Sea mussel</name>
    <dbReference type="NCBI Taxonomy" id="42192"/>
    <lineage>
        <taxon>Eukaryota</taxon>
        <taxon>Metazoa</taxon>
        <taxon>Spiralia</taxon>
        <taxon>Lophotrochozoa</taxon>
        <taxon>Mollusca</taxon>
        <taxon>Bivalvia</taxon>
        <taxon>Autobranchia</taxon>
        <taxon>Pteriomorphia</taxon>
        <taxon>Mytilida</taxon>
        <taxon>Mytiloidea</taxon>
        <taxon>Mytilidae</taxon>
        <taxon>Mytilinae</taxon>
        <taxon>Mytilus</taxon>
    </lineage>
</organism>
<reference evidence="2 3" key="1">
    <citation type="submission" date="2020-06" db="EMBL/GenBank/DDBJ databases">
        <authorList>
            <person name="Li R."/>
            <person name="Bekaert M."/>
        </authorList>
    </citation>
    <scope>NUCLEOTIDE SEQUENCE [LARGE SCALE GENOMIC DNA]</scope>
    <source>
        <strain evidence="3">wild</strain>
    </source>
</reference>
<feature type="compositionally biased region" description="Polar residues" evidence="1">
    <location>
        <begin position="129"/>
        <end position="145"/>
    </location>
</feature>
<feature type="compositionally biased region" description="Basic residues" evidence="1">
    <location>
        <begin position="149"/>
        <end position="163"/>
    </location>
</feature>
<evidence type="ECO:0000256" key="1">
    <source>
        <dbReference type="SAM" id="MobiDB-lite"/>
    </source>
</evidence>
<sequence length="248" mass="27513">MKISFLNGDAVRLPDAIGMVPPSVMSEDIENGKVNVETIDGNHTMFALRELNEEFPSEKCFKSGGSALTDGRPQVFRRYKTFMPAKRISPLKMTPENYTYPFLQGNSKEIAKEQLSRLQELSIEKDNSIEITQSIPGPSSTSDQIELNKRKRKLFKPKQKSAKGKAGGVKSKGKTNIKRKADGRQTSSKGKGKAGKPTTSVPDPPGPSPMENEEKVSNNDEMDNVLHISNYNYFILSCLSSNEFISYS</sequence>
<dbReference type="OrthoDB" id="6138376at2759"/>
<proteinExistence type="predicted"/>
<dbReference type="EMBL" id="CACVKT020007152">
    <property type="protein sequence ID" value="CAC5405969.1"/>
    <property type="molecule type" value="Genomic_DNA"/>
</dbReference>